<proteinExistence type="predicted"/>
<reference evidence="1" key="1">
    <citation type="submission" date="2024-02" db="EMBL/GenBank/DDBJ databases">
        <title>Metagenome Assembled Genome of Zalaria obscura JY119.</title>
        <authorList>
            <person name="Vighnesh L."/>
            <person name="Jagadeeshwari U."/>
            <person name="Venkata Ramana C."/>
            <person name="Sasikala C."/>
        </authorList>
    </citation>
    <scope>NUCLEOTIDE SEQUENCE</scope>
    <source>
        <strain evidence="1">JY119</strain>
    </source>
</reference>
<evidence type="ECO:0000313" key="1">
    <source>
        <dbReference type="EMBL" id="KAK8200756.1"/>
    </source>
</evidence>
<dbReference type="EMBL" id="JAMKPW020000038">
    <property type="protein sequence ID" value="KAK8200756.1"/>
    <property type="molecule type" value="Genomic_DNA"/>
</dbReference>
<name>A0ACC3S8N5_9PEZI</name>
<gene>
    <name evidence="1" type="ORF">M8818_006071</name>
</gene>
<evidence type="ECO:0000313" key="2">
    <source>
        <dbReference type="Proteomes" id="UP001320706"/>
    </source>
</evidence>
<comment type="caution">
    <text evidence="1">The sequence shown here is derived from an EMBL/GenBank/DDBJ whole genome shotgun (WGS) entry which is preliminary data.</text>
</comment>
<organism evidence="1 2">
    <name type="scientific">Zalaria obscura</name>
    <dbReference type="NCBI Taxonomy" id="2024903"/>
    <lineage>
        <taxon>Eukaryota</taxon>
        <taxon>Fungi</taxon>
        <taxon>Dikarya</taxon>
        <taxon>Ascomycota</taxon>
        <taxon>Pezizomycotina</taxon>
        <taxon>Dothideomycetes</taxon>
        <taxon>Dothideomycetidae</taxon>
        <taxon>Dothideales</taxon>
        <taxon>Zalariaceae</taxon>
        <taxon>Zalaria</taxon>
    </lineage>
</organism>
<keyword evidence="2" id="KW-1185">Reference proteome</keyword>
<dbReference type="Proteomes" id="UP001320706">
    <property type="component" value="Unassembled WGS sequence"/>
</dbReference>
<sequence>MAQRKRPRQREGRKGVRLSIKSEFGSQKACGLCCATPSLIKRGSLEVIGDVGNIEFVSHLDFMLNGSKKRCERRLPGVGRELFAGAMSEGIKDLYSCGLAEGVMRDGRG</sequence>
<accession>A0ACC3S8N5</accession>
<protein>
    <submittedName>
        <fullName evidence="1">Uncharacterized protein</fullName>
    </submittedName>
</protein>